<comment type="subcellular location">
    <subcellularLocation>
        <location evidence="1 6">Cell membrane</location>
        <topology evidence="1 6">Multi-pass membrane protein</topology>
    </subcellularLocation>
</comment>
<keyword evidence="2 6" id="KW-1003">Cell membrane</keyword>
<organism evidence="8 9">
    <name type="scientific">Frankliniella fusca</name>
    <dbReference type="NCBI Taxonomy" id="407009"/>
    <lineage>
        <taxon>Eukaryota</taxon>
        <taxon>Metazoa</taxon>
        <taxon>Ecdysozoa</taxon>
        <taxon>Arthropoda</taxon>
        <taxon>Hexapoda</taxon>
        <taxon>Insecta</taxon>
        <taxon>Pterygota</taxon>
        <taxon>Neoptera</taxon>
        <taxon>Paraneoptera</taxon>
        <taxon>Thysanoptera</taxon>
        <taxon>Terebrantia</taxon>
        <taxon>Thripoidea</taxon>
        <taxon>Thripidae</taxon>
        <taxon>Frankliniella</taxon>
    </lineage>
</organism>
<feature type="transmembrane region" description="Helical" evidence="6">
    <location>
        <begin position="280"/>
        <end position="305"/>
    </location>
</feature>
<feature type="chain" id="PRO_5041903900" description="Gustatory receptor" evidence="7">
    <location>
        <begin position="28"/>
        <end position="380"/>
    </location>
</feature>
<keyword evidence="7" id="KW-0732">Signal</keyword>
<keyword evidence="3 6" id="KW-0812">Transmembrane</keyword>
<comment type="function">
    <text evidence="6">Gustatory receptor which mediates acceptance or avoidance behavior, depending on its substrates.</text>
</comment>
<evidence type="ECO:0000256" key="6">
    <source>
        <dbReference type="RuleBase" id="RU363108"/>
    </source>
</evidence>
<keyword evidence="9" id="KW-1185">Reference proteome</keyword>
<dbReference type="InterPro" id="IPR013604">
    <property type="entry name" value="7TM_chemorcpt"/>
</dbReference>
<evidence type="ECO:0000256" key="7">
    <source>
        <dbReference type="SAM" id="SignalP"/>
    </source>
</evidence>
<feature type="signal peptide" evidence="7">
    <location>
        <begin position="1"/>
        <end position="27"/>
    </location>
</feature>
<reference evidence="8" key="2">
    <citation type="journal article" date="2023" name="BMC Genomics">
        <title>Pest status, molecular evolution, and epigenetic factors derived from the genome assembly of Frankliniella fusca, a thysanopteran phytovirus vector.</title>
        <authorList>
            <person name="Catto M.A."/>
            <person name="Labadie P.E."/>
            <person name="Jacobson A.L."/>
            <person name="Kennedy G.G."/>
            <person name="Srinivasan R."/>
            <person name="Hunt B.G."/>
        </authorList>
    </citation>
    <scope>NUCLEOTIDE SEQUENCE</scope>
    <source>
        <strain evidence="8">PL_HMW_Pooled</strain>
    </source>
</reference>
<evidence type="ECO:0000256" key="3">
    <source>
        <dbReference type="ARBA" id="ARBA00022692"/>
    </source>
</evidence>
<feature type="transmembrane region" description="Helical" evidence="6">
    <location>
        <begin position="75"/>
        <end position="95"/>
    </location>
</feature>
<feature type="transmembrane region" description="Helical" evidence="6">
    <location>
        <begin position="248"/>
        <end position="268"/>
    </location>
</feature>
<evidence type="ECO:0000256" key="5">
    <source>
        <dbReference type="ARBA" id="ARBA00023136"/>
    </source>
</evidence>
<keyword evidence="6" id="KW-0807">Transducer</keyword>
<accession>A0AAE1HJS8</accession>
<sequence length="380" mass="42183">MQSHFPWPRPWMLAPWRCLALVGGVLAVHQVRGWPGPCAPLGTAAACAVFLAAISLEIVLYYFGVIWLADLEHIAIQAANALVTVLHVVLLLAAVRGRRELADALECLRLYGARRVLRAQGVAATLALASLVLLHATIFTCYTVAFASVSVPFLGPARTAIVFGLLLLQQMQWSVAFVLMLYPMVVVGSLSADLRRDCSQTAALRVRRSTSSPDEQRLAPHVWRELRLRQHILHNIGYTNIRTHQEHVVLVVAGALVSPSMYLSHSLWELSRSGTTMTALMSAVVGLHYFMDLTVFSFSCQWFFYESAAIKQVLHGFLVETGSLNSQETREVRAFIQQIDRQQNFSIWGLFEIDKKFTATIILAATSHIAVLVQAQATFF</sequence>
<dbReference type="AlphaFoldDB" id="A0AAE1HJS8"/>
<evidence type="ECO:0000256" key="4">
    <source>
        <dbReference type="ARBA" id="ARBA00022989"/>
    </source>
</evidence>
<comment type="caution">
    <text evidence="8">The sequence shown here is derived from an EMBL/GenBank/DDBJ whole genome shotgun (WGS) entry which is preliminary data.</text>
</comment>
<dbReference type="GO" id="GO:0005886">
    <property type="term" value="C:plasma membrane"/>
    <property type="evidence" value="ECO:0007669"/>
    <property type="project" value="UniProtKB-SubCell"/>
</dbReference>
<evidence type="ECO:0000256" key="2">
    <source>
        <dbReference type="ARBA" id="ARBA00022475"/>
    </source>
</evidence>
<name>A0AAE1HJS8_9NEOP</name>
<gene>
    <name evidence="8" type="ORF">KUF71_011152</name>
</gene>
<feature type="transmembrane region" description="Helical" evidence="6">
    <location>
        <begin position="43"/>
        <end position="63"/>
    </location>
</feature>
<comment type="similarity">
    <text evidence="6">Belongs to the insect chemoreceptor superfamily. Gustatory receptor (GR) family.</text>
</comment>
<keyword evidence="4 6" id="KW-1133">Transmembrane helix</keyword>
<evidence type="ECO:0000256" key="1">
    <source>
        <dbReference type="ARBA" id="ARBA00004651"/>
    </source>
</evidence>
<evidence type="ECO:0000313" key="9">
    <source>
        <dbReference type="Proteomes" id="UP001219518"/>
    </source>
</evidence>
<feature type="transmembrane region" description="Helical" evidence="6">
    <location>
        <begin position="173"/>
        <end position="192"/>
    </location>
</feature>
<comment type="caution">
    <text evidence="6">Lacks conserved residue(s) required for the propagation of feature annotation.</text>
</comment>
<dbReference type="GO" id="GO:0007165">
    <property type="term" value="P:signal transduction"/>
    <property type="evidence" value="ECO:0007669"/>
    <property type="project" value="UniProtKB-KW"/>
</dbReference>
<keyword evidence="5 6" id="KW-0472">Membrane</keyword>
<dbReference type="EMBL" id="JAHWGI010001057">
    <property type="protein sequence ID" value="KAK3921976.1"/>
    <property type="molecule type" value="Genomic_DNA"/>
</dbReference>
<keyword evidence="6" id="KW-0675">Receptor</keyword>
<evidence type="ECO:0000313" key="8">
    <source>
        <dbReference type="EMBL" id="KAK3921976.1"/>
    </source>
</evidence>
<proteinExistence type="inferred from homology"/>
<protein>
    <recommendedName>
        <fullName evidence="6">Gustatory receptor</fullName>
    </recommendedName>
</protein>
<reference evidence="8" key="1">
    <citation type="submission" date="2021-07" db="EMBL/GenBank/DDBJ databases">
        <authorList>
            <person name="Catto M.A."/>
            <person name="Jacobson A."/>
            <person name="Kennedy G."/>
            <person name="Labadie P."/>
            <person name="Hunt B.G."/>
            <person name="Srinivasan R."/>
        </authorList>
    </citation>
    <scope>NUCLEOTIDE SEQUENCE</scope>
    <source>
        <strain evidence="8">PL_HMW_Pooled</strain>
        <tissue evidence="8">Head</tissue>
    </source>
</reference>
<dbReference type="GO" id="GO:0050909">
    <property type="term" value="P:sensory perception of taste"/>
    <property type="evidence" value="ECO:0007669"/>
    <property type="project" value="InterPro"/>
</dbReference>
<dbReference type="Pfam" id="PF08395">
    <property type="entry name" value="7tm_7"/>
    <property type="match status" value="1"/>
</dbReference>
<dbReference type="Proteomes" id="UP001219518">
    <property type="component" value="Unassembled WGS sequence"/>
</dbReference>